<dbReference type="Proteomes" id="UP001419268">
    <property type="component" value="Unassembled WGS sequence"/>
</dbReference>
<dbReference type="AlphaFoldDB" id="A0AAP0J531"/>
<feature type="compositionally biased region" description="Low complexity" evidence="2">
    <location>
        <begin position="112"/>
        <end position="124"/>
    </location>
</feature>
<protein>
    <submittedName>
        <fullName evidence="3">Uncharacterized protein</fullName>
    </submittedName>
</protein>
<evidence type="ECO:0000256" key="2">
    <source>
        <dbReference type="SAM" id="MobiDB-lite"/>
    </source>
</evidence>
<evidence type="ECO:0000313" key="3">
    <source>
        <dbReference type="EMBL" id="KAK9126467.1"/>
    </source>
</evidence>
<evidence type="ECO:0000256" key="1">
    <source>
        <dbReference type="SAM" id="Coils"/>
    </source>
</evidence>
<proteinExistence type="predicted"/>
<feature type="region of interest" description="Disordered" evidence="2">
    <location>
        <begin position="76"/>
        <end position="124"/>
    </location>
</feature>
<dbReference type="EMBL" id="JBBNAG010000006">
    <property type="protein sequence ID" value="KAK9126467.1"/>
    <property type="molecule type" value="Genomic_DNA"/>
</dbReference>
<comment type="caution">
    <text evidence="3">The sequence shown here is derived from an EMBL/GenBank/DDBJ whole genome shotgun (WGS) entry which is preliminary data.</text>
</comment>
<keyword evidence="1" id="KW-0175">Coiled coil</keyword>
<organism evidence="3 4">
    <name type="scientific">Stephania cephalantha</name>
    <dbReference type="NCBI Taxonomy" id="152367"/>
    <lineage>
        <taxon>Eukaryota</taxon>
        <taxon>Viridiplantae</taxon>
        <taxon>Streptophyta</taxon>
        <taxon>Embryophyta</taxon>
        <taxon>Tracheophyta</taxon>
        <taxon>Spermatophyta</taxon>
        <taxon>Magnoliopsida</taxon>
        <taxon>Ranunculales</taxon>
        <taxon>Menispermaceae</taxon>
        <taxon>Menispermoideae</taxon>
        <taxon>Cissampelideae</taxon>
        <taxon>Stephania</taxon>
    </lineage>
</organism>
<evidence type="ECO:0000313" key="4">
    <source>
        <dbReference type="Proteomes" id="UP001419268"/>
    </source>
</evidence>
<feature type="coiled-coil region" evidence="1">
    <location>
        <begin position="23"/>
        <end position="57"/>
    </location>
</feature>
<dbReference type="PANTHER" id="PTHR33701">
    <property type="entry name" value="TRANSMEMBRANE PROTEIN"/>
    <property type="match status" value="1"/>
</dbReference>
<reference evidence="3 4" key="1">
    <citation type="submission" date="2024-01" db="EMBL/GenBank/DDBJ databases">
        <title>Genome assemblies of Stephania.</title>
        <authorList>
            <person name="Yang L."/>
        </authorList>
    </citation>
    <scope>NUCLEOTIDE SEQUENCE [LARGE SCALE GENOMIC DNA]</scope>
    <source>
        <strain evidence="3">JXDWG</strain>
        <tissue evidence="3">Leaf</tissue>
    </source>
</reference>
<accession>A0AAP0J531</accession>
<gene>
    <name evidence="3" type="ORF">Scep_015313</name>
</gene>
<keyword evidence="4" id="KW-1185">Reference proteome</keyword>
<sequence length="345" mass="39066">MEDPASKTIEFLRARLLSERSVSRVAKERADELAKRVAELEEQLKIVTLQRKKAEQATAEVLAILEDNEVIDFSEAPDDHIRTLCDTENDNSSTKKEENSASSAPTTKEAEGSSGSEVESSISGRSLSWKSCSDSLDSLKKQIEIDKDRRWDSFLYNANGSPTIPRTGKSCRQIKRKETISEMDDGRNESLVPDAQVGDAQVHTGNESVSSDDKPEIFNEASSRQEGQISSEGYVSNMVENQRKENSSSHDFSESERDINLESALEDQEQFIDQYEAEETAQRQWEQKFNENKSYTPVSTISFFLRNSFLIRICYNWRLVNYMFIHIQLVGSLVSYNCSLCGFIT</sequence>
<dbReference type="PANTHER" id="PTHR33701:SF3">
    <property type="entry name" value="TRANSCRIPTIONAL REGULATOR ATRX"/>
    <property type="match status" value="1"/>
</dbReference>
<name>A0AAP0J531_9MAGN</name>